<protein>
    <submittedName>
        <fullName evidence="1">HAD family phosphatase</fullName>
    </submittedName>
</protein>
<dbReference type="Proteomes" id="UP000669179">
    <property type="component" value="Unassembled WGS sequence"/>
</dbReference>
<dbReference type="Pfam" id="PF00702">
    <property type="entry name" value="Hydrolase"/>
    <property type="match status" value="1"/>
</dbReference>
<evidence type="ECO:0000313" key="2">
    <source>
        <dbReference type="Proteomes" id="UP000669179"/>
    </source>
</evidence>
<name>A0A939PIL8_9ACTN</name>
<dbReference type="Gene3D" id="1.10.150.240">
    <property type="entry name" value="Putative phosphatase, domain 2"/>
    <property type="match status" value="1"/>
</dbReference>
<dbReference type="NCBIfam" id="TIGR01509">
    <property type="entry name" value="HAD-SF-IA-v3"/>
    <property type="match status" value="1"/>
</dbReference>
<dbReference type="SUPFAM" id="SSF56784">
    <property type="entry name" value="HAD-like"/>
    <property type="match status" value="1"/>
</dbReference>
<dbReference type="InterPro" id="IPR023198">
    <property type="entry name" value="PGP-like_dom2"/>
</dbReference>
<evidence type="ECO:0000313" key="1">
    <source>
        <dbReference type="EMBL" id="MBO2449869.1"/>
    </source>
</evidence>
<dbReference type="InterPro" id="IPR023214">
    <property type="entry name" value="HAD_sf"/>
</dbReference>
<keyword evidence="2" id="KW-1185">Reference proteome</keyword>
<accession>A0A939PIL8</accession>
<dbReference type="CDD" id="cd07505">
    <property type="entry name" value="HAD_BPGM-like"/>
    <property type="match status" value="1"/>
</dbReference>
<dbReference type="InterPro" id="IPR036412">
    <property type="entry name" value="HAD-like_sf"/>
</dbReference>
<sequence length="206" mass="21717">MDGTLIDSERLWFEVEEGIMARLGGTWSEADQTHLVGGSLAIATAYMVAKTGTDVPEEEIGRWMMDGMSELLSSHVPLLPGAKELLCEVRDAGIPIALVTSSQRLLVEPVLDAIGRDAFDLTLAGNEVVHMKPHPEPYLTAAERLGADPRRCVALEDSPNGLASAAAAGCPTIAVPGVVPPEPAPGRTIVGSLTEVDVPFLVSLVD</sequence>
<organism evidence="1 2">
    <name type="scientific">Actinomadura barringtoniae</name>
    <dbReference type="NCBI Taxonomy" id="1427535"/>
    <lineage>
        <taxon>Bacteria</taxon>
        <taxon>Bacillati</taxon>
        <taxon>Actinomycetota</taxon>
        <taxon>Actinomycetes</taxon>
        <taxon>Streptosporangiales</taxon>
        <taxon>Thermomonosporaceae</taxon>
        <taxon>Actinomadura</taxon>
    </lineage>
</organism>
<comment type="caution">
    <text evidence="1">The sequence shown here is derived from an EMBL/GenBank/DDBJ whole genome shotgun (WGS) entry which is preliminary data.</text>
</comment>
<proteinExistence type="predicted"/>
<dbReference type="InterPro" id="IPR006439">
    <property type="entry name" value="HAD-SF_hydro_IA"/>
</dbReference>
<dbReference type="AlphaFoldDB" id="A0A939PIL8"/>
<gene>
    <name evidence="1" type="ORF">J4573_22395</name>
</gene>
<dbReference type="PANTHER" id="PTHR18901:SF38">
    <property type="entry name" value="PSEUDOURIDINE-5'-PHOSPHATASE"/>
    <property type="match status" value="1"/>
</dbReference>
<reference evidence="1" key="1">
    <citation type="submission" date="2021-03" db="EMBL/GenBank/DDBJ databases">
        <authorList>
            <person name="Kanchanasin P."/>
            <person name="Saeng-In P."/>
            <person name="Phongsopitanun W."/>
            <person name="Yuki M."/>
            <person name="Kudo T."/>
            <person name="Ohkuma M."/>
            <person name="Tanasupawat S."/>
        </authorList>
    </citation>
    <scope>NUCLEOTIDE SEQUENCE</scope>
    <source>
        <strain evidence="1">GKU 128</strain>
    </source>
</reference>
<dbReference type="PANTHER" id="PTHR18901">
    <property type="entry name" value="2-DEOXYGLUCOSE-6-PHOSPHATE PHOSPHATASE 2"/>
    <property type="match status" value="1"/>
</dbReference>
<dbReference type="Gene3D" id="3.40.50.1000">
    <property type="entry name" value="HAD superfamily/HAD-like"/>
    <property type="match status" value="1"/>
</dbReference>
<dbReference type="EMBL" id="JAGEOJ010000009">
    <property type="protein sequence ID" value="MBO2449869.1"/>
    <property type="molecule type" value="Genomic_DNA"/>
</dbReference>